<keyword evidence="3" id="KW-1185">Reference proteome</keyword>
<dbReference type="GO" id="GO:0005811">
    <property type="term" value="C:lipid droplet"/>
    <property type="evidence" value="ECO:0007669"/>
    <property type="project" value="InterPro"/>
</dbReference>
<evidence type="ECO:0000313" key="3">
    <source>
        <dbReference type="Proteomes" id="UP000585474"/>
    </source>
</evidence>
<gene>
    <name evidence="2" type="ORF">Acr_20g0004650</name>
</gene>
<proteinExistence type="predicted"/>
<dbReference type="InterPro" id="IPR018333">
    <property type="entry name" value="Squalene_cyclase"/>
</dbReference>
<evidence type="ECO:0000256" key="1">
    <source>
        <dbReference type="ARBA" id="ARBA00023235"/>
    </source>
</evidence>
<dbReference type="PANTHER" id="PTHR11764:SF58">
    <property type="entry name" value="BETA-AMYRIN SYNTHASE-RELATED"/>
    <property type="match status" value="1"/>
</dbReference>
<dbReference type="AlphaFoldDB" id="A0A7J0GCX5"/>
<dbReference type="InterPro" id="IPR008930">
    <property type="entry name" value="Terpenoid_cyclase/PrenylTrfase"/>
</dbReference>
<dbReference type="PANTHER" id="PTHR11764">
    <property type="entry name" value="TERPENE CYCLASE/MUTASE FAMILY MEMBER"/>
    <property type="match status" value="1"/>
</dbReference>
<comment type="caution">
    <text evidence="2">The sequence shown here is derived from an EMBL/GenBank/DDBJ whole genome shotgun (WGS) entry which is preliminary data.</text>
</comment>
<organism evidence="2 3">
    <name type="scientific">Actinidia rufa</name>
    <dbReference type="NCBI Taxonomy" id="165716"/>
    <lineage>
        <taxon>Eukaryota</taxon>
        <taxon>Viridiplantae</taxon>
        <taxon>Streptophyta</taxon>
        <taxon>Embryophyta</taxon>
        <taxon>Tracheophyta</taxon>
        <taxon>Spermatophyta</taxon>
        <taxon>Magnoliopsida</taxon>
        <taxon>eudicotyledons</taxon>
        <taxon>Gunneridae</taxon>
        <taxon>Pentapetalae</taxon>
        <taxon>asterids</taxon>
        <taxon>Ericales</taxon>
        <taxon>Actinidiaceae</taxon>
        <taxon>Actinidia</taxon>
    </lineage>
</organism>
<accession>A0A7J0GCX5</accession>
<dbReference type="Proteomes" id="UP000585474">
    <property type="component" value="Unassembled WGS sequence"/>
</dbReference>
<dbReference type="GO" id="GO:0016866">
    <property type="term" value="F:intramolecular transferase activity"/>
    <property type="evidence" value="ECO:0007669"/>
    <property type="project" value="InterPro"/>
</dbReference>
<dbReference type="GO" id="GO:0016104">
    <property type="term" value="P:triterpenoid biosynthetic process"/>
    <property type="evidence" value="ECO:0007669"/>
    <property type="project" value="InterPro"/>
</dbReference>
<name>A0A7J0GCX5_9ERIC</name>
<dbReference type="EMBL" id="BJWL01000020">
    <property type="protein sequence ID" value="GFZ08657.1"/>
    <property type="molecule type" value="Genomic_DNA"/>
</dbReference>
<protein>
    <submittedName>
        <fullName evidence="2">Terpenoid cyclases family protein</fullName>
    </submittedName>
</protein>
<evidence type="ECO:0000313" key="2">
    <source>
        <dbReference type="EMBL" id="GFZ08657.1"/>
    </source>
</evidence>
<sequence length="142" mass="15975">MWRLKVAEGGGPYEPYLYSTNNFVGRQIWEFDPNYGTPEERAEVEKARELFTLNRSRVKPSGDVLQRLQVFALLISPSPFNNDTSFSRIVGPIWDRDGGVSTLELGRDITVGEYPNGMSGGKNSVQQAYNHRPLLLTIVQPS</sequence>
<dbReference type="OrthoDB" id="21502at2759"/>
<keyword evidence="1" id="KW-0413">Isomerase</keyword>
<dbReference type="SUPFAM" id="SSF48239">
    <property type="entry name" value="Terpenoid cyclases/Protein prenyltransferases"/>
    <property type="match status" value="1"/>
</dbReference>
<reference evidence="2 3" key="1">
    <citation type="submission" date="2019-07" db="EMBL/GenBank/DDBJ databases">
        <title>De Novo Assembly of kiwifruit Actinidia rufa.</title>
        <authorList>
            <person name="Sugita-Konishi S."/>
            <person name="Sato K."/>
            <person name="Mori E."/>
            <person name="Abe Y."/>
            <person name="Kisaki G."/>
            <person name="Hamano K."/>
            <person name="Suezawa K."/>
            <person name="Otani M."/>
            <person name="Fukuda T."/>
            <person name="Manabe T."/>
            <person name="Gomi K."/>
            <person name="Tabuchi M."/>
            <person name="Akimitsu K."/>
            <person name="Kataoka I."/>
        </authorList>
    </citation>
    <scope>NUCLEOTIDE SEQUENCE [LARGE SCALE GENOMIC DNA]</scope>
    <source>
        <strain evidence="3">cv. Fuchu</strain>
    </source>
</reference>